<sequence length="248" mass="27730">MGWLTISGLQFGNDKDIIMFLLINMEGAAAAWALPHITLVGKRNAIIRTPLDFVQEFKKAFDNPDATTTAEWKIMKLAQSTTTAAYTADFRTLQLKINWNKNTLWAQYQRGLNWQVRTQLAMMMPQPQNLEDLMEAAVCIDNVRCKLEASRPPRDSKPSQPQKPATTPKGTSSGTQVKEGNPTYISAKEREKRCAANQCIKCGCKGHRAAVCCTGWLGPGMVKDREDKRKAKETAKIAKANNLELEKE</sequence>
<evidence type="ECO:0000313" key="3">
    <source>
        <dbReference type="EMBL" id="CAE6457561.1"/>
    </source>
</evidence>
<feature type="compositionally biased region" description="Polar residues" evidence="1">
    <location>
        <begin position="158"/>
        <end position="178"/>
    </location>
</feature>
<organism evidence="3 4">
    <name type="scientific">Rhizoctonia solani</name>
    <dbReference type="NCBI Taxonomy" id="456999"/>
    <lineage>
        <taxon>Eukaryota</taxon>
        <taxon>Fungi</taxon>
        <taxon>Dikarya</taxon>
        <taxon>Basidiomycota</taxon>
        <taxon>Agaricomycotina</taxon>
        <taxon>Agaricomycetes</taxon>
        <taxon>Cantharellales</taxon>
        <taxon>Ceratobasidiaceae</taxon>
        <taxon>Rhizoctonia</taxon>
    </lineage>
</organism>
<dbReference type="InterPro" id="IPR032567">
    <property type="entry name" value="RTL1-rel"/>
</dbReference>
<feature type="region of interest" description="Disordered" evidence="1">
    <location>
        <begin position="149"/>
        <end position="183"/>
    </location>
</feature>
<dbReference type="AlphaFoldDB" id="A0A8H3BI21"/>
<gene>
    <name evidence="3" type="ORF">RDB_LOCUS154614</name>
</gene>
<proteinExistence type="predicted"/>
<evidence type="ECO:0000259" key="2">
    <source>
        <dbReference type="Pfam" id="PF19259"/>
    </source>
</evidence>
<dbReference type="EMBL" id="CAJMWS010000667">
    <property type="protein sequence ID" value="CAE6457561.1"/>
    <property type="molecule type" value="Genomic_DNA"/>
</dbReference>
<evidence type="ECO:0000313" key="4">
    <source>
        <dbReference type="Proteomes" id="UP000663846"/>
    </source>
</evidence>
<dbReference type="InterPro" id="IPR045358">
    <property type="entry name" value="Ty3_capsid"/>
</dbReference>
<accession>A0A8H3BI21</accession>
<comment type="caution">
    <text evidence="3">The sequence shown here is derived from an EMBL/GenBank/DDBJ whole genome shotgun (WGS) entry which is preliminary data.</text>
</comment>
<reference evidence="3" key="1">
    <citation type="submission" date="2021-01" db="EMBL/GenBank/DDBJ databases">
        <authorList>
            <person name="Kaushik A."/>
        </authorList>
    </citation>
    <scope>NUCLEOTIDE SEQUENCE</scope>
    <source>
        <strain evidence="3">AG1-1C</strain>
    </source>
</reference>
<dbReference type="Proteomes" id="UP000663846">
    <property type="component" value="Unassembled WGS sequence"/>
</dbReference>
<protein>
    <recommendedName>
        <fullName evidence="2">Ty3 transposon capsid-like protein domain-containing protein</fullName>
    </recommendedName>
</protein>
<dbReference type="Pfam" id="PF19259">
    <property type="entry name" value="Ty3_capsid"/>
    <property type="match status" value="1"/>
</dbReference>
<dbReference type="PANTHER" id="PTHR15503:SF22">
    <property type="entry name" value="TRANSPOSON TY3-I GAG POLYPROTEIN"/>
    <property type="match status" value="1"/>
</dbReference>
<evidence type="ECO:0000256" key="1">
    <source>
        <dbReference type="SAM" id="MobiDB-lite"/>
    </source>
</evidence>
<name>A0A8H3BI21_9AGAM</name>
<dbReference type="PANTHER" id="PTHR15503">
    <property type="entry name" value="LDOC1 RELATED"/>
    <property type="match status" value="1"/>
</dbReference>
<feature type="domain" description="Ty3 transposon capsid-like protein" evidence="2">
    <location>
        <begin position="7"/>
        <end position="138"/>
    </location>
</feature>